<evidence type="ECO:0000313" key="1">
    <source>
        <dbReference type="EMBL" id="OHS93865.1"/>
    </source>
</evidence>
<dbReference type="AlphaFoldDB" id="A0A1J4J592"/>
<dbReference type="SUPFAM" id="SSF48371">
    <property type="entry name" value="ARM repeat"/>
    <property type="match status" value="1"/>
</dbReference>
<protein>
    <submittedName>
        <fullName evidence="1">Uncharacterized protein</fullName>
    </submittedName>
</protein>
<reference evidence="1" key="1">
    <citation type="submission" date="2016-10" db="EMBL/GenBank/DDBJ databases">
        <authorList>
            <person name="Benchimol M."/>
            <person name="Almeida L.G."/>
            <person name="Vasconcelos A.T."/>
            <person name="Perreira-Neves A."/>
            <person name="Rosa I.A."/>
            <person name="Tasca T."/>
            <person name="Bogo M.R."/>
            <person name="de Souza W."/>
        </authorList>
    </citation>
    <scope>NUCLEOTIDE SEQUENCE [LARGE SCALE GENOMIC DNA]</scope>
    <source>
        <strain evidence="1">K</strain>
    </source>
</reference>
<dbReference type="GeneID" id="94825371"/>
<dbReference type="VEuPathDB" id="TrichDB:TRFO_02399"/>
<dbReference type="Gene3D" id="1.25.10.10">
    <property type="entry name" value="Leucine-rich Repeat Variant"/>
    <property type="match status" value="1"/>
</dbReference>
<name>A0A1J4J592_9EUKA</name>
<keyword evidence="2" id="KW-1185">Reference proteome</keyword>
<gene>
    <name evidence="1" type="ORF">TRFO_02399</name>
</gene>
<dbReference type="Proteomes" id="UP000179807">
    <property type="component" value="Unassembled WGS sequence"/>
</dbReference>
<dbReference type="InterPro" id="IPR016024">
    <property type="entry name" value="ARM-type_fold"/>
</dbReference>
<evidence type="ECO:0000313" key="2">
    <source>
        <dbReference type="Proteomes" id="UP000179807"/>
    </source>
</evidence>
<comment type="caution">
    <text evidence="1">The sequence shown here is derived from an EMBL/GenBank/DDBJ whole genome shotgun (WGS) entry which is preliminary data.</text>
</comment>
<sequence>MSYSNIFEYYCQNYDKKKMDLSYKEETPLTRNKPLSYLEYLANELVEHKYNENQTEISFPSSIEGAIECLINGSFSDQAIVYLSSNIHRIQQNDNQFIEHILQTNVQNYIIPFATVETEYTLLLRTLQVLRMLTSISSSEDDQESSFQNPAFAHNLTTIIIEMQDQPTIIKNTIKLINSLLIHQNFSESIFLNFIHAKLPSVIKNSQIFHIDPSKIKIQNAKIIIHASKLLVNLAYFCKVEYLAMFTPFYEEINHFLVKSLKFDKKERAKLNFLELLSIMLKFPNNRTFAYNFHIPEMILEILRTHKGEFLKFSFDAINEIASNDGLHPCFQTMAFYNLTRNALQNAKSHEILMSIFQAIESLFPLDWDNLWTNEIISDIFDIMTMDHFEDRVESARLIVIYFQTCGNLEYLIEAIKTGYFTNIFEIFHCISENQLCEVLDIMYELISRSYEVVEAFRQVEEVGQAMIALKEHENETVAQKAAELYDLINDYHLE</sequence>
<dbReference type="RefSeq" id="XP_068347002.1">
    <property type="nucleotide sequence ID" value="XM_068490667.1"/>
</dbReference>
<dbReference type="EMBL" id="MLAK01001370">
    <property type="protein sequence ID" value="OHS93865.1"/>
    <property type="molecule type" value="Genomic_DNA"/>
</dbReference>
<dbReference type="InterPro" id="IPR011989">
    <property type="entry name" value="ARM-like"/>
</dbReference>
<proteinExistence type="predicted"/>
<organism evidence="1 2">
    <name type="scientific">Tritrichomonas foetus</name>
    <dbReference type="NCBI Taxonomy" id="1144522"/>
    <lineage>
        <taxon>Eukaryota</taxon>
        <taxon>Metamonada</taxon>
        <taxon>Parabasalia</taxon>
        <taxon>Tritrichomonadida</taxon>
        <taxon>Tritrichomonadidae</taxon>
        <taxon>Tritrichomonas</taxon>
    </lineage>
</organism>
<accession>A0A1J4J592</accession>